<name>L7M943_RHIPC</name>
<proteinExistence type="evidence at transcript level"/>
<accession>L7M943</accession>
<reference evidence="2" key="2">
    <citation type="journal article" date="2015" name="J. Proteomics">
        <title>Sexual differences in the sialomes of the zebra tick, Rhipicephalus pulchellus.</title>
        <authorList>
            <person name="Tan A.W."/>
            <person name="Francischetti I.M."/>
            <person name="Slovak M."/>
            <person name="Kini R.M."/>
            <person name="Ribeiro J.M."/>
        </authorList>
    </citation>
    <scope>NUCLEOTIDE SEQUENCE</scope>
    <source>
        <tissue evidence="2">Salivary gland</tissue>
    </source>
</reference>
<evidence type="ECO:0000313" key="2">
    <source>
        <dbReference type="EMBL" id="JAA60836.1"/>
    </source>
</evidence>
<evidence type="ECO:0000256" key="1">
    <source>
        <dbReference type="SAM" id="SignalP"/>
    </source>
</evidence>
<protein>
    <submittedName>
        <fullName evidence="2">Putative secreted peptide</fullName>
    </submittedName>
</protein>
<feature type="chain" id="PRO_5003981039" evidence="1">
    <location>
        <begin position="23"/>
        <end position="108"/>
    </location>
</feature>
<dbReference type="AlphaFoldDB" id="L7M943"/>
<feature type="signal peptide" evidence="1">
    <location>
        <begin position="1"/>
        <end position="22"/>
    </location>
</feature>
<dbReference type="EMBL" id="GACK01004198">
    <property type="protein sequence ID" value="JAA60836.1"/>
    <property type="molecule type" value="mRNA"/>
</dbReference>
<organism evidence="2">
    <name type="scientific">Rhipicephalus pulchellus</name>
    <name type="common">Yellow backed tick</name>
    <name type="synonym">Dermacentor pulchellus</name>
    <dbReference type="NCBI Taxonomy" id="72859"/>
    <lineage>
        <taxon>Eukaryota</taxon>
        <taxon>Metazoa</taxon>
        <taxon>Ecdysozoa</taxon>
        <taxon>Arthropoda</taxon>
        <taxon>Chelicerata</taxon>
        <taxon>Arachnida</taxon>
        <taxon>Acari</taxon>
        <taxon>Parasitiformes</taxon>
        <taxon>Ixodida</taxon>
        <taxon>Ixodoidea</taxon>
        <taxon>Ixodidae</taxon>
        <taxon>Rhipicephalinae</taxon>
        <taxon>Rhipicephalus</taxon>
        <taxon>Rhipicephalus</taxon>
    </lineage>
</organism>
<reference evidence="2" key="1">
    <citation type="submission" date="2012-11" db="EMBL/GenBank/DDBJ databases">
        <authorList>
            <person name="Lucero-Rivera Y.E."/>
            <person name="Tovar-Ramirez D."/>
        </authorList>
    </citation>
    <scope>NUCLEOTIDE SEQUENCE</scope>
    <source>
        <tissue evidence="2">Salivary gland</tissue>
    </source>
</reference>
<keyword evidence="1" id="KW-0732">Signal</keyword>
<sequence>MAQKHLFMSVILIVIVISRISGYRTCRGRVGDCLGDSRPNCLEKGGQPYFQCTPKQQRCEDAWLFTCSYPNRLTCHDGKTYCDCFCLLQQGIKQGPGEKPNLRRPRAG</sequence>